<evidence type="ECO:0000256" key="9">
    <source>
        <dbReference type="SAM" id="MobiDB-lite"/>
    </source>
</evidence>
<feature type="coiled-coil region" evidence="8">
    <location>
        <begin position="96"/>
        <end position="131"/>
    </location>
</feature>
<protein>
    <submittedName>
        <fullName evidence="12">Flagellar motor protein MotB</fullName>
    </submittedName>
</protein>
<evidence type="ECO:0000259" key="11">
    <source>
        <dbReference type="PROSITE" id="PS51123"/>
    </source>
</evidence>
<evidence type="ECO:0000256" key="8">
    <source>
        <dbReference type="SAM" id="Coils"/>
    </source>
</evidence>
<comment type="subcellular location">
    <subcellularLocation>
        <location evidence="1">Cell membrane</location>
        <topology evidence="1">Single-pass membrane protein</topology>
    </subcellularLocation>
</comment>
<dbReference type="InterPro" id="IPR050330">
    <property type="entry name" value="Bact_OuterMem_StrucFunc"/>
</dbReference>
<dbReference type="EMBL" id="BMDD01000012">
    <property type="protein sequence ID" value="GGH87985.1"/>
    <property type="molecule type" value="Genomic_DNA"/>
</dbReference>
<dbReference type="PANTHER" id="PTHR30329:SF21">
    <property type="entry name" value="LIPOPROTEIN YIAD-RELATED"/>
    <property type="match status" value="1"/>
</dbReference>
<comment type="caution">
    <text evidence="12">The sequence shown here is derived from an EMBL/GenBank/DDBJ whole genome shotgun (WGS) entry which is preliminary data.</text>
</comment>
<evidence type="ECO:0000256" key="6">
    <source>
        <dbReference type="ARBA" id="ARBA00023136"/>
    </source>
</evidence>
<keyword evidence="3" id="KW-1003">Cell membrane</keyword>
<keyword evidence="12" id="KW-0282">Flagellum</keyword>
<dbReference type="CDD" id="cd07185">
    <property type="entry name" value="OmpA_C-like"/>
    <property type="match status" value="1"/>
</dbReference>
<dbReference type="InterPro" id="IPR036737">
    <property type="entry name" value="OmpA-like_sf"/>
</dbReference>
<evidence type="ECO:0000256" key="1">
    <source>
        <dbReference type="ARBA" id="ARBA00004162"/>
    </source>
</evidence>
<organism evidence="12 13">
    <name type="scientific">Saccharibacillus endophyticus</name>
    <dbReference type="NCBI Taxonomy" id="2060666"/>
    <lineage>
        <taxon>Bacteria</taxon>
        <taxon>Bacillati</taxon>
        <taxon>Bacillota</taxon>
        <taxon>Bacilli</taxon>
        <taxon>Bacillales</taxon>
        <taxon>Paenibacillaceae</taxon>
        <taxon>Saccharibacillus</taxon>
    </lineage>
</organism>
<keyword evidence="5 10" id="KW-1133">Transmembrane helix</keyword>
<dbReference type="Pfam" id="PF00691">
    <property type="entry name" value="OmpA"/>
    <property type="match status" value="1"/>
</dbReference>
<evidence type="ECO:0000256" key="5">
    <source>
        <dbReference type="ARBA" id="ARBA00022989"/>
    </source>
</evidence>
<dbReference type="PANTHER" id="PTHR30329">
    <property type="entry name" value="STATOR ELEMENT OF FLAGELLAR MOTOR COMPLEX"/>
    <property type="match status" value="1"/>
</dbReference>
<accession>A0ABQ2A857</accession>
<dbReference type="InterPro" id="IPR025713">
    <property type="entry name" value="MotB-like_N_dom"/>
</dbReference>
<dbReference type="RefSeq" id="WP_172247916.1">
    <property type="nucleotide sequence ID" value="NZ_BMDD01000012.1"/>
</dbReference>
<keyword evidence="6 7" id="KW-0472">Membrane</keyword>
<evidence type="ECO:0000256" key="4">
    <source>
        <dbReference type="ARBA" id="ARBA00022692"/>
    </source>
</evidence>
<feature type="transmembrane region" description="Helical" evidence="10">
    <location>
        <begin position="20"/>
        <end position="40"/>
    </location>
</feature>
<gene>
    <name evidence="12" type="ORF">GCM10007362_51400</name>
</gene>
<sequence length="281" mass="30983">MAKKARPEHHEEHADESWLLPYSDLMTLLLALFIVLYAMSSANVSKFEAMAEAFDSVFNGGKSIMDHTSATDESKTQDGSKSEETQSVEQMVQQAKDSKKDTADETLAKLKKKEQEDLTKLKKQLDSYIASNGLSNQLETNLNQSQLQITISDKALFASGEATVKPTSRKLGASIANILKNFPGYNIQVIGHTDNVPIFNNNFKSNWDLSSGRANNFLQVLLQNKNLDPQRFTAIAAGEYQPIASNATASGRAQNRRVEVSIIRNYQDSANTISTSNTTSP</sequence>
<evidence type="ECO:0000313" key="13">
    <source>
        <dbReference type="Proteomes" id="UP000605427"/>
    </source>
</evidence>
<proteinExistence type="inferred from homology"/>
<keyword evidence="12" id="KW-0966">Cell projection</keyword>
<evidence type="ECO:0000256" key="10">
    <source>
        <dbReference type="SAM" id="Phobius"/>
    </source>
</evidence>
<comment type="similarity">
    <text evidence="2">Belongs to the MotB family.</text>
</comment>
<evidence type="ECO:0000256" key="2">
    <source>
        <dbReference type="ARBA" id="ARBA00008914"/>
    </source>
</evidence>
<dbReference type="Gene3D" id="3.30.1330.60">
    <property type="entry name" value="OmpA-like domain"/>
    <property type="match status" value="1"/>
</dbReference>
<dbReference type="SUPFAM" id="SSF103088">
    <property type="entry name" value="OmpA-like"/>
    <property type="match status" value="1"/>
</dbReference>
<keyword evidence="8" id="KW-0175">Coiled coil</keyword>
<feature type="domain" description="OmpA-like" evidence="11">
    <location>
        <begin position="144"/>
        <end position="266"/>
    </location>
</feature>
<name>A0ABQ2A857_9BACL</name>
<evidence type="ECO:0000256" key="7">
    <source>
        <dbReference type="PROSITE-ProRule" id="PRU00473"/>
    </source>
</evidence>
<keyword evidence="4 10" id="KW-0812">Transmembrane</keyword>
<feature type="region of interest" description="Disordered" evidence="9">
    <location>
        <begin position="65"/>
        <end position="88"/>
    </location>
</feature>
<dbReference type="InterPro" id="IPR006665">
    <property type="entry name" value="OmpA-like"/>
</dbReference>
<keyword evidence="12" id="KW-0969">Cilium</keyword>
<evidence type="ECO:0000256" key="3">
    <source>
        <dbReference type="ARBA" id="ARBA00022475"/>
    </source>
</evidence>
<keyword evidence="13" id="KW-1185">Reference proteome</keyword>
<dbReference type="PROSITE" id="PS51123">
    <property type="entry name" value="OMPA_2"/>
    <property type="match status" value="1"/>
</dbReference>
<dbReference type="Proteomes" id="UP000605427">
    <property type="component" value="Unassembled WGS sequence"/>
</dbReference>
<evidence type="ECO:0000313" key="12">
    <source>
        <dbReference type="EMBL" id="GGH87985.1"/>
    </source>
</evidence>
<dbReference type="Pfam" id="PF13677">
    <property type="entry name" value="MotB_plug"/>
    <property type="match status" value="1"/>
</dbReference>
<feature type="compositionally biased region" description="Basic and acidic residues" evidence="9">
    <location>
        <begin position="69"/>
        <end position="84"/>
    </location>
</feature>
<reference evidence="13" key="1">
    <citation type="journal article" date="2019" name="Int. J. Syst. Evol. Microbiol.">
        <title>The Global Catalogue of Microorganisms (GCM) 10K type strain sequencing project: providing services to taxonomists for standard genome sequencing and annotation.</title>
        <authorList>
            <consortium name="The Broad Institute Genomics Platform"/>
            <consortium name="The Broad Institute Genome Sequencing Center for Infectious Disease"/>
            <person name="Wu L."/>
            <person name="Ma J."/>
        </authorList>
    </citation>
    <scope>NUCLEOTIDE SEQUENCE [LARGE SCALE GENOMIC DNA]</scope>
    <source>
        <strain evidence="13">CCM 8702</strain>
    </source>
</reference>